<evidence type="ECO:0000256" key="4">
    <source>
        <dbReference type="PROSITE-ProRule" id="PRU00134"/>
    </source>
</evidence>
<dbReference type="InterPro" id="IPR002893">
    <property type="entry name" value="Znf_MYND"/>
</dbReference>
<name>A0A8E2AIH7_9APHY</name>
<dbReference type="Pfam" id="PF01753">
    <property type="entry name" value="zf-MYND"/>
    <property type="match status" value="1"/>
</dbReference>
<evidence type="ECO:0000256" key="2">
    <source>
        <dbReference type="ARBA" id="ARBA00022771"/>
    </source>
</evidence>
<dbReference type="PROSITE" id="PS50865">
    <property type="entry name" value="ZF_MYND_2"/>
    <property type="match status" value="1"/>
</dbReference>
<keyword evidence="2 4" id="KW-0863">Zinc-finger</keyword>
<dbReference type="PROSITE" id="PS01360">
    <property type="entry name" value="ZF_MYND_1"/>
    <property type="match status" value="1"/>
</dbReference>
<dbReference type="OrthoDB" id="341421at2759"/>
<gene>
    <name evidence="6" type="ORF">OBBRIDRAFT_453754</name>
</gene>
<dbReference type="Gene3D" id="1.10.220.160">
    <property type="match status" value="1"/>
</dbReference>
<evidence type="ECO:0000256" key="3">
    <source>
        <dbReference type="ARBA" id="ARBA00022833"/>
    </source>
</evidence>
<dbReference type="AlphaFoldDB" id="A0A8E2AIH7"/>
<dbReference type="Gene3D" id="6.10.140.2220">
    <property type="match status" value="1"/>
</dbReference>
<evidence type="ECO:0000259" key="5">
    <source>
        <dbReference type="PROSITE" id="PS50865"/>
    </source>
</evidence>
<reference evidence="6 7" key="1">
    <citation type="submission" date="2016-07" db="EMBL/GenBank/DDBJ databases">
        <title>Draft genome of the white-rot fungus Obba rivulosa 3A-2.</title>
        <authorList>
            <consortium name="DOE Joint Genome Institute"/>
            <person name="Miettinen O."/>
            <person name="Riley R."/>
            <person name="Acob R."/>
            <person name="Barry K."/>
            <person name="Cullen D."/>
            <person name="De Vries R."/>
            <person name="Hainaut M."/>
            <person name="Hatakka A."/>
            <person name="Henrissat B."/>
            <person name="Hilden K."/>
            <person name="Kuo R."/>
            <person name="Labutti K."/>
            <person name="Lipzen A."/>
            <person name="Makela M.R."/>
            <person name="Sandor L."/>
            <person name="Spatafora J.W."/>
            <person name="Grigoriev I.V."/>
            <person name="Hibbett D.S."/>
        </authorList>
    </citation>
    <scope>NUCLEOTIDE SEQUENCE [LARGE SCALE GENOMIC DNA]</scope>
    <source>
        <strain evidence="6 7">3A-2</strain>
    </source>
</reference>
<dbReference type="EMBL" id="KV722733">
    <property type="protein sequence ID" value="OCH84049.1"/>
    <property type="molecule type" value="Genomic_DNA"/>
</dbReference>
<keyword evidence="3" id="KW-0862">Zinc</keyword>
<dbReference type="GO" id="GO:0008270">
    <property type="term" value="F:zinc ion binding"/>
    <property type="evidence" value="ECO:0007669"/>
    <property type="project" value="UniProtKB-KW"/>
</dbReference>
<keyword evidence="7" id="KW-1185">Reference proteome</keyword>
<keyword evidence="1" id="KW-0479">Metal-binding</keyword>
<accession>A0A8E2AIH7</accession>
<proteinExistence type="predicted"/>
<evidence type="ECO:0000313" key="7">
    <source>
        <dbReference type="Proteomes" id="UP000250043"/>
    </source>
</evidence>
<protein>
    <recommendedName>
        <fullName evidence="5">MYND-type domain-containing protein</fullName>
    </recommendedName>
</protein>
<dbReference type="SUPFAM" id="SSF144232">
    <property type="entry name" value="HIT/MYND zinc finger-like"/>
    <property type="match status" value="1"/>
</dbReference>
<sequence length="226" mass="25045">MSKAATIGESTQTSSAENVVLRRAMTQCQQCFKSPVQPGVSLFRCSGCSVELYCSRACQKKAWPDHKEKCMINRKHQSSKEGAERLRLLRAFTTKHRPSISEAVVRALDLCADVSRAQRDMLVLYLTARPAPVRTEKAFQLIATDVIPIGGLWPEREAEMKMMLGKAHDTITQHTSAPGAVLVTLACIDQHVVNICPVCIQSLEGLTPGLPWEEKLMRMLNEGIVL</sequence>
<feature type="domain" description="MYND-type" evidence="5">
    <location>
        <begin position="28"/>
        <end position="70"/>
    </location>
</feature>
<dbReference type="Proteomes" id="UP000250043">
    <property type="component" value="Unassembled WGS sequence"/>
</dbReference>
<organism evidence="6 7">
    <name type="scientific">Obba rivulosa</name>
    <dbReference type="NCBI Taxonomy" id="1052685"/>
    <lineage>
        <taxon>Eukaryota</taxon>
        <taxon>Fungi</taxon>
        <taxon>Dikarya</taxon>
        <taxon>Basidiomycota</taxon>
        <taxon>Agaricomycotina</taxon>
        <taxon>Agaricomycetes</taxon>
        <taxon>Polyporales</taxon>
        <taxon>Gelatoporiaceae</taxon>
        <taxon>Obba</taxon>
    </lineage>
</organism>
<evidence type="ECO:0000313" key="6">
    <source>
        <dbReference type="EMBL" id="OCH84049.1"/>
    </source>
</evidence>
<evidence type="ECO:0000256" key="1">
    <source>
        <dbReference type="ARBA" id="ARBA00022723"/>
    </source>
</evidence>